<evidence type="ECO:0000313" key="1">
    <source>
        <dbReference type="EMBL" id="PPU95161.1"/>
    </source>
</evidence>
<reference evidence="2" key="1">
    <citation type="submission" date="2016-08" db="EMBL/GenBank/DDBJ databases">
        <authorList>
            <person name="Merda D."/>
            <person name="Briand M."/>
            <person name="Taghouti G."/>
            <person name="Carrere S."/>
            <person name="Gouzy J."/>
            <person name="Portier P."/>
            <person name="Jacques M.-A."/>
            <person name="Fischer-Le Saux M."/>
        </authorList>
    </citation>
    <scope>NUCLEOTIDE SEQUENCE [LARGE SCALE GENOMIC DNA]</scope>
    <source>
        <strain evidence="2">CFBP1156</strain>
    </source>
</reference>
<proteinExistence type="predicted"/>
<protein>
    <submittedName>
        <fullName evidence="1">Uncharacterized protein</fullName>
    </submittedName>
</protein>
<evidence type="ECO:0000313" key="2">
    <source>
        <dbReference type="Proteomes" id="UP000238261"/>
    </source>
</evidence>
<gene>
    <name evidence="1" type="ORF">XhyaCFBP1156_19700</name>
</gene>
<dbReference type="Proteomes" id="UP000238261">
    <property type="component" value="Unassembled WGS sequence"/>
</dbReference>
<dbReference type="AlphaFoldDB" id="A0A2S7EPX5"/>
<comment type="caution">
    <text evidence="1">The sequence shown here is derived from an EMBL/GenBank/DDBJ whole genome shotgun (WGS) entry which is preliminary data.</text>
</comment>
<name>A0A2S7EPX5_9XANT</name>
<sequence>MISALVLLAACSKVNLEWSEEVRLADGSTLIVDRTATGEKKYEIGGPGGWNQTQMSLRIGPGGTKPPPVWRDAFVPLLLDYEPATGTWSLVTSFYFCSTWYELGKPGLPYIEFQSREGRAWARVPLESRLIGRESNLLTGPDADGEHARVTIKDKLARERNTSERLKKIASKWNGC</sequence>
<organism evidence="1 2">
    <name type="scientific">Xanthomonas hyacinthi</name>
    <dbReference type="NCBI Taxonomy" id="56455"/>
    <lineage>
        <taxon>Bacteria</taxon>
        <taxon>Pseudomonadati</taxon>
        <taxon>Pseudomonadota</taxon>
        <taxon>Gammaproteobacteria</taxon>
        <taxon>Lysobacterales</taxon>
        <taxon>Lysobacteraceae</taxon>
        <taxon>Xanthomonas</taxon>
    </lineage>
</organism>
<accession>A0A2S7EPX5</accession>
<dbReference type="EMBL" id="MDEG01000033">
    <property type="protein sequence ID" value="PPU95161.1"/>
    <property type="molecule type" value="Genomic_DNA"/>
</dbReference>
<keyword evidence="2" id="KW-1185">Reference proteome</keyword>